<dbReference type="Proteomes" id="UP000784294">
    <property type="component" value="Unassembled WGS sequence"/>
</dbReference>
<name>A0A3S5CUM7_9PLAT</name>
<keyword evidence="2" id="KW-1185">Reference proteome</keyword>
<dbReference type="EMBL" id="CAAALY010258270">
    <property type="protein sequence ID" value="VEL38564.1"/>
    <property type="molecule type" value="Genomic_DNA"/>
</dbReference>
<comment type="caution">
    <text evidence="1">The sequence shown here is derived from an EMBL/GenBank/DDBJ whole genome shotgun (WGS) entry which is preliminary data.</text>
</comment>
<sequence>MRRKRELYGLCAYETADAGWQRCESHDSKEKEGLAVPTPYKLAQGDLRSCVEAVAVLATEGRSCVLANQGYSSAPSVPTIDDPLELCESVILSGVYCLPSGSCPPLSTQMTVYEKRM</sequence>
<evidence type="ECO:0000313" key="2">
    <source>
        <dbReference type="Proteomes" id="UP000784294"/>
    </source>
</evidence>
<accession>A0A3S5CUM7</accession>
<proteinExistence type="predicted"/>
<protein>
    <submittedName>
        <fullName evidence="1">Uncharacterized protein</fullName>
    </submittedName>
</protein>
<dbReference type="AlphaFoldDB" id="A0A3S5CUM7"/>
<evidence type="ECO:0000313" key="1">
    <source>
        <dbReference type="EMBL" id="VEL38564.1"/>
    </source>
</evidence>
<gene>
    <name evidence="1" type="ORF">PXEA_LOCUS32004</name>
</gene>
<organism evidence="1 2">
    <name type="scientific">Protopolystoma xenopodis</name>
    <dbReference type="NCBI Taxonomy" id="117903"/>
    <lineage>
        <taxon>Eukaryota</taxon>
        <taxon>Metazoa</taxon>
        <taxon>Spiralia</taxon>
        <taxon>Lophotrochozoa</taxon>
        <taxon>Platyhelminthes</taxon>
        <taxon>Monogenea</taxon>
        <taxon>Polyopisthocotylea</taxon>
        <taxon>Polystomatidea</taxon>
        <taxon>Polystomatidae</taxon>
        <taxon>Protopolystoma</taxon>
    </lineage>
</organism>
<reference evidence="1" key="1">
    <citation type="submission" date="2018-11" db="EMBL/GenBank/DDBJ databases">
        <authorList>
            <consortium name="Pathogen Informatics"/>
        </authorList>
    </citation>
    <scope>NUCLEOTIDE SEQUENCE</scope>
</reference>